<dbReference type="InterPro" id="IPR011642">
    <property type="entry name" value="Gate_dom"/>
</dbReference>
<accession>A0A4Q9DP55</accession>
<keyword evidence="1" id="KW-1133">Transmembrane helix</keyword>
<evidence type="ECO:0000313" key="3">
    <source>
        <dbReference type="EMBL" id="TBL77894.1"/>
    </source>
</evidence>
<keyword evidence="1" id="KW-0472">Membrane</keyword>
<feature type="transmembrane region" description="Helical" evidence="1">
    <location>
        <begin position="220"/>
        <end position="243"/>
    </location>
</feature>
<comment type="caution">
    <text evidence="3">The sequence shown here is derived from an EMBL/GenBank/DDBJ whole genome shotgun (WGS) entry which is preliminary data.</text>
</comment>
<reference evidence="3 4" key="1">
    <citation type="submission" date="2019-02" db="EMBL/GenBank/DDBJ databases">
        <title>Paenibacillus sp. nov., isolated from surface-sterilized tissue of Thalictrum simplex L.</title>
        <authorList>
            <person name="Tuo L."/>
        </authorList>
    </citation>
    <scope>NUCLEOTIDE SEQUENCE [LARGE SCALE GENOMIC DNA]</scope>
    <source>
        <strain evidence="3 4">N2SHLJ1</strain>
    </source>
</reference>
<gene>
    <name evidence="3" type="ORF">EYB31_16195</name>
</gene>
<feature type="transmembrane region" description="Helical" evidence="1">
    <location>
        <begin position="114"/>
        <end position="132"/>
    </location>
</feature>
<feature type="domain" description="Nucleoside transporter/FeoB GTPase Gate" evidence="2">
    <location>
        <begin position="33"/>
        <end position="124"/>
    </location>
</feature>
<evidence type="ECO:0000259" key="2">
    <source>
        <dbReference type="Pfam" id="PF07670"/>
    </source>
</evidence>
<feature type="transmembrane region" description="Helical" evidence="1">
    <location>
        <begin position="74"/>
        <end position="94"/>
    </location>
</feature>
<proteinExistence type="predicted"/>
<evidence type="ECO:0000313" key="4">
    <source>
        <dbReference type="Proteomes" id="UP000293142"/>
    </source>
</evidence>
<dbReference type="Proteomes" id="UP000293142">
    <property type="component" value="Unassembled WGS sequence"/>
</dbReference>
<evidence type="ECO:0000256" key="1">
    <source>
        <dbReference type="SAM" id="Phobius"/>
    </source>
</evidence>
<dbReference type="Pfam" id="PF07670">
    <property type="entry name" value="Gate"/>
    <property type="match status" value="1"/>
</dbReference>
<dbReference type="AlphaFoldDB" id="A0A4Q9DP55"/>
<protein>
    <submittedName>
        <fullName evidence="3">Sporulation protein</fullName>
    </submittedName>
</protein>
<feature type="transmembrane region" description="Helical" evidence="1">
    <location>
        <begin position="330"/>
        <end position="347"/>
    </location>
</feature>
<sequence>MGLMALLLVVCIILFPDKAFHASLQGLHLWWKLVFPALLPFFILTEMMTGMGVIHGLGKLLEPAMRRLLKLPGAGGWSLAIGWIAGFPAGAAAVRTLSGSKLVKPHEADRLLSLSHTCSPVFLVAVVGVGFFQNARLGLMLAVIHYGSALLLAAVASRFKDKQEQAETALDTRSSWLEHPDPQASLPARAAYAMQMAHQEDGRTFGKILGDSVISSVNNLMAIGGYIMMFSVLLGVIGLSGAVDWLSQAAGSLGLPVQEVHKWLMLILPALTEVHLGTFAISQTDLPSPVWQASVLSAALAWGGLSVHLQVRSLTIDAKIRFPHFVKMRGLHAALAFVSTWALWTPLERWLDGAEPSFLSGAARTADHAGGVLKSGLWFFVSPMMLQFGMLLLAFLVFSIIVSFIWKNRRQP</sequence>
<keyword evidence="1" id="KW-0812">Transmembrane</keyword>
<organism evidence="3 4">
    <name type="scientific">Paenibacillus thalictri</name>
    <dbReference type="NCBI Taxonomy" id="2527873"/>
    <lineage>
        <taxon>Bacteria</taxon>
        <taxon>Bacillati</taxon>
        <taxon>Bacillota</taxon>
        <taxon>Bacilli</taxon>
        <taxon>Bacillales</taxon>
        <taxon>Paenibacillaceae</taxon>
        <taxon>Paenibacillus</taxon>
    </lineage>
</organism>
<dbReference type="OrthoDB" id="1645614at2"/>
<feature type="transmembrane region" description="Helical" evidence="1">
    <location>
        <begin position="139"/>
        <end position="159"/>
    </location>
</feature>
<feature type="transmembrane region" description="Helical" evidence="1">
    <location>
        <begin position="384"/>
        <end position="406"/>
    </location>
</feature>
<feature type="transmembrane region" description="Helical" evidence="1">
    <location>
        <begin position="29"/>
        <end position="54"/>
    </location>
</feature>
<keyword evidence="4" id="KW-1185">Reference proteome</keyword>
<dbReference type="EMBL" id="SIRE01000011">
    <property type="protein sequence ID" value="TBL77894.1"/>
    <property type="molecule type" value="Genomic_DNA"/>
</dbReference>
<feature type="transmembrane region" description="Helical" evidence="1">
    <location>
        <begin position="290"/>
        <end position="309"/>
    </location>
</feature>
<name>A0A4Q9DP55_9BACL</name>